<dbReference type="RefSeq" id="WP_264500311.1">
    <property type="nucleotide sequence ID" value="NZ_JAPDDS010000003.1"/>
</dbReference>
<feature type="region of interest" description="Disordered" evidence="1">
    <location>
        <begin position="28"/>
        <end position="48"/>
    </location>
</feature>
<keyword evidence="3" id="KW-1185">Reference proteome</keyword>
<gene>
    <name evidence="2" type="ORF">OKA04_06380</name>
</gene>
<protein>
    <recommendedName>
        <fullName evidence="4">Type II secretion system protein GspC N-terminal domain-containing protein</fullName>
    </recommendedName>
</protein>
<dbReference type="EMBL" id="JAPDDS010000003">
    <property type="protein sequence ID" value="MCW1884351.1"/>
    <property type="molecule type" value="Genomic_DNA"/>
</dbReference>
<organism evidence="2 3">
    <name type="scientific">Luteolibacter flavescens</name>
    <dbReference type="NCBI Taxonomy" id="1859460"/>
    <lineage>
        <taxon>Bacteria</taxon>
        <taxon>Pseudomonadati</taxon>
        <taxon>Verrucomicrobiota</taxon>
        <taxon>Verrucomicrobiia</taxon>
        <taxon>Verrucomicrobiales</taxon>
        <taxon>Verrucomicrobiaceae</taxon>
        <taxon>Luteolibacter</taxon>
    </lineage>
</organism>
<evidence type="ECO:0000313" key="3">
    <source>
        <dbReference type="Proteomes" id="UP001207930"/>
    </source>
</evidence>
<comment type="caution">
    <text evidence="2">The sequence shown here is derived from an EMBL/GenBank/DDBJ whole genome shotgun (WGS) entry which is preliminary data.</text>
</comment>
<proteinExistence type="predicted"/>
<sequence length="169" mass="18074">MPLLLAAGIVIAVIAWMFFVRKEPLASQPETAQTTTQPKPPEASQEPTAAEKILEGYADPATPPIDDLRKIHRVTSGYFSVVKDASRFPIGGNADLAAALRGENPNREVFVRDGNPIFSGDGLIIDRWGSPVIVHPEGWKQIELRSAGPDKTAYTADDLVLAASGAASN</sequence>
<evidence type="ECO:0000256" key="1">
    <source>
        <dbReference type="SAM" id="MobiDB-lite"/>
    </source>
</evidence>
<name>A0ABT3FL85_9BACT</name>
<dbReference type="Proteomes" id="UP001207930">
    <property type="component" value="Unassembled WGS sequence"/>
</dbReference>
<evidence type="ECO:0000313" key="2">
    <source>
        <dbReference type="EMBL" id="MCW1884351.1"/>
    </source>
</evidence>
<accession>A0ABT3FL85</accession>
<evidence type="ECO:0008006" key="4">
    <source>
        <dbReference type="Google" id="ProtNLM"/>
    </source>
</evidence>
<feature type="compositionally biased region" description="Polar residues" evidence="1">
    <location>
        <begin position="28"/>
        <end position="37"/>
    </location>
</feature>
<reference evidence="2 3" key="1">
    <citation type="submission" date="2022-10" db="EMBL/GenBank/DDBJ databases">
        <title>Luteolibacter flavescens strain MCCC 1K03193, whole genome shotgun sequencing project.</title>
        <authorList>
            <person name="Zhao G."/>
            <person name="Shen L."/>
        </authorList>
    </citation>
    <scope>NUCLEOTIDE SEQUENCE [LARGE SCALE GENOMIC DNA]</scope>
    <source>
        <strain evidence="2 3">MCCC 1K03193</strain>
    </source>
</reference>